<dbReference type="RefSeq" id="XP_043049929.1">
    <property type="nucleotide sequence ID" value="XM_043195263.1"/>
</dbReference>
<name>A0A9P7VAL2_9ASCO</name>
<protein>
    <submittedName>
        <fullName evidence="1">Uncharacterized protein</fullName>
    </submittedName>
</protein>
<dbReference type="AlphaFoldDB" id="A0A9P7VAL2"/>
<accession>A0A9P7VAL2</accession>
<reference evidence="1" key="1">
    <citation type="submission" date="2021-03" db="EMBL/GenBank/DDBJ databases">
        <authorList>
            <person name="Palmer J.M."/>
        </authorList>
    </citation>
    <scope>NUCLEOTIDE SEQUENCE</scope>
    <source>
        <strain evidence="1">ARV_011</strain>
    </source>
</reference>
<organism evidence="1 2">
    <name type="scientific">Scheffersomyces spartinae</name>
    <dbReference type="NCBI Taxonomy" id="45513"/>
    <lineage>
        <taxon>Eukaryota</taxon>
        <taxon>Fungi</taxon>
        <taxon>Dikarya</taxon>
        <taxon>Ascomycota</taxon>
        <taxon>Saccharomycotina</taxon>
        <taxon>Pichiomycetes</taxon>
        <taxon>Debaryomycetaceae</taxon>
        <taxon>Scheffersomyces</taxon>
    </lineage>
</organism>
<dbReference type="EMBL" id="JAHMUF010000007">
    <property type="protein sequence ID" value="KAG7194382.1"/>
    <property type="molecule type" value="Genomic_DNA"/>
</dbReference>
<gene>
    <name evidence="1" type="ORF">KQ657_004594</name>
</gene>
<comment type="caution">
    <text evidence="1">The sequence shown here is derived from an EMBL/GenBank/DDBJ whole genome shotgun (WGS) entry which is preliminary data.</text>
</comment>
<evidence type="ECO:0000313" key="1">
    <source>
        <dbReference type="EMBL" id="KAG7194382.1"/>
    </source>
</evidence>
<keyword evidence="2" id="KW-1185">Reference proteome</keyword>
<proteinExistence type="predicted"/>
<dbReference type="GeneID" id="66117968"/>
<evidence type="ECO:0000313" key="2">
    <source>
        <dbReference type="Proteomes" id="UP000790833"/>
    </source>
</evidence>
<sequence length="272" mass="31451">MTSLPNAIKLETKFPQLLIFRDFGNLQLVADDQHTVTPFHIIYPPTKIVKPILFNPLRFGSGNGGLLNMATKELDSLLTPLEAFCCLLAFALGFGSGCMRYLMNPRILSQWKYWSNQITQKALAMYLYETSQAKDITQTVVYCYLQVALLYASSTGNEIKFLTALQLKRYESNMKYFDLRFNYSSAVFAPILICGNRSSFMRQYNPRILIEFEETVELLQPFVKKDNAHFMELKNFLNFLQDIIDYKCGTINPESYLFNFEIIHRITKLLLS</sequence>
<dbReference type="Proteomes" id="UP000790833">
    <property type="component" value="Unassembled WGS sequence"/>
</dbReference>